<dbReference type="PROSITE" id="PS51257">
    <property type="entry name" value="PROKAR_LIPOPROTEIN"/>
    <property type="match status" value="1"/>
</dbReference>
<organism evidence="4 5">
    <name type="scientific">Crassostrea virginica</name>
    <name type="common">Eastern oyster</name>
    <dbReference type="NCBI Taxonomy" id="6565"/>
    <lineage>
        <taxon>Eukaryota</taxon>
        <taxon>Metazoa</taxon>
        <taxon>Spiralia</taxon>
        <taxon>Lophotrochozoa</taxon>
        <taxon>Mollusca</taxon>
        <taxon>Bivalvia</taxon>
        <taxon>Autobranchia</taxon>
        <taxon>Pteriomorphia</taxon>
        <taxon>Ostreida</taxon>
        <taxon>Ostreoidea</taxon>
        <taxon>Ostreidae</taxon>
        <taxon>Crassostrea</taxon>
    </lineage>
</organism>
<accession>A0A8B8B120</accession>
<dbReference type="GO" id="GO:0005615">
    <property type="term" value="C:extracellular space"/>
    <property type="evidence" value="ECO:0007669"/>
    <property type="project" value="TreeGrafter"/>
</dbReference>
<proteinExistence type="predicted"/>
<reference evidence="5" key="1">
    <citation type="submission" date="2025-08" db="UniProtKB">
        <authorList>
            <consortium name="RefSeq"/>
        </authorList>
    </citation>
    <scope>IDENTIFICATION</scope>
    <source>
        <tissue evidence="5">Whole sample</tissue>
    </source>
</reference>
<sequence>MRALGIYVLLISFVYSCGDQKHPNIQELLENFLKNKQITWKHTKSNLTSSKVVDLKVDVLSSYEIKGSIDKKKEKKNVDCFEILKNNPNRKNKDGVYEIYPAKSMKTYAFCDMTTTGGGWTVIQNRMNSSTDFYRTWKEYKTGFGSPSQNYWIGNDMIHLLTKNKPQMLRVELQRFSGEKGYAEYSAFAVGNETSKYRLNVSGYKGNIGDSLSQHNRMKFSTRDQDNDIDSRICSHLYRGAWWYHGCYNSNLNGSYLGISISNDKSNNWYYWKHNYEALKTTRLMIRPKNV</sequence>
<feature type="signal peptide" evidence="2">
    <location>
        <begin position="1"/>
        <end position="18"/>
    </location>
</feature>
<dbReference type="SMART" id="SM00186">
    <property type="entry name" value="FBG"/>
    <property type="match status" value="1"/>
</dbReference>
<keyword evidence="1" id="KW-1015">Disulfide bond</keyword>
<dbReference type="Gene3D" id="3.90.215.10">
    <property type="entry name" value="Gamma Fibrinogen, chain A, domain 1"/>
    <property type="match status" value="1"/>
</dbReference>
<feature type="domain" description="Fibrinogen C-terminal" evidence="3">
    <location>
        <begin position="71"/>
        <end position="290"/>
    </location>
</feature>
<dbReference type="InterPro" id="IPR050373">
    <property type="entry name" value="Fibrinogen_C-term_domain"/>
</dbReference>
<dbReference type="Proteomes" id="UP000694844">
    <property type="component" value="Chromosome 8"/>
</dbReference>
<dbReference type="PROSITE" id="PS51406">
    <property type="entry name" value="FIBRINOGEN_C_2"/>
    <property type="match status" value="1"/>
</dbReference>
<dbReference type="PANTHER" id="PTHR19143:SF327">
    <property type="entry name" value="FI21813P1-RELATED"/>
    <property type="match status" value="1"/>
</dbReference>
<evidence type="ECO:0000256" key="2">
    <source>
        <dbReference type="SAM" id="SignalP"/>
    </source>
</evidence>
<dbReference type="PANTHER" id="PTHR19143">
    <property type="entry name" value="FIBRINOGEN/TENASCIN/ANGIOPOEITIN"/>
    <property type="match status" value="1"/>
</dbReference>
<dbReference type="InterPro" id="IPR002181">
    <property type="entry name" value="Fibrinogen_a/b/g_C_dom"/>
</dbReference>
<dbReference type="AlphaFoldDB" id="A0A8B8B120"/>
<evidence type="ECO:0000313" key="5">
    <source>
        <dbReference type="RefSeq" id="XP_022297107.1"/>
    </source>
</evidence>
<evidence type="ECO:0000259" key="3">
    <source>
        <dbReference type="PROSITE" id="PS51406"/>
    </source>
</evidence>
<dbReference type="PROSITE" id="PS00514">
    <property type="entry name" value="FIBRINOGEN_C_1"/>
    <property type="match status" value="1"/>
</dbReference>
<evidence type="ECO:0000256" key="1">
    <source>
        <dbReference type="ARBA" id="ARBA00023157"/>
    </source>
</evidence>
<dbReference type="NCBIfam" id="NF040941">
    <property type="entry name" value="GGGWT_bact"/>
    <property type="match status" value="1"/>
</dbReference>
<dbReference type="OrthoDB" id="6273946at2759"/>
<evidence type="ECO:0000313" key="4">
    <source>
        <dbReference type="Proteomes" id="UP000694844"/>
    </source>
</evidence>
<dbReference type="Pfam" id="PF00147">
    <property type="entry name" value="Fibrinogen_C"/>
    <property type="match status" value="1"/>
</dbReference>
<protein>
    <submittedName>
        <fullName evidence="5">Microfibril-associated glycoprotein 4-like</fullName>
    </submittedName>
</protein>
<dbReference type="RefSeq" id="XP_022297107.1">
    <property type="nucleotide sequence ID" value="XM_022441399.1"/>
</dbReference>
<keyword evidence="2" id="KW-0732">Signal</keyword>
<dbReference type="InterPro" id="IPR014716">
    <property type="entry name" value="Fibrinogen_a/b/g_C_1"/>
</dbReference>
<dbReference type="GeneID" id="111106647"/>
<gene>
    <name evidence="5" type="primary">LOC111106647</name>
</gene>
<dbReference type="InterPro" id="IPR036056">
    <property type="entry name" value="Fibrinogen-like_C"/>
</dbReference>
<name>A0A8B8B120_CRAVI</name>
<feature type="chain" id="PRO_5034496087" evidence="2">
    <location>
        <begin position="19"/>
        <end position="291"/>
    </location>
</feature>
<dbReference type="KEGG" id="cvn:111106647"/>
<dbReference type="CDD" id="cd00087">
    <property type="entry name" value="FReD"/>
    <property type="match status" value="1"/>
</dbReference>
<dbReference type="SUPFAM" id="SSF56496">
    <property type="entry name" value="Fibrinogen C-terminal domain-like"/>
    <property type="match status" value="1"/>
</dbReference>
<keyword evidence="4" id="KW-1185">Reference proteome</keyword>
<dbReference type="InterPro" id="IPR020837">
    <property type="entry name" value="Fibrinogen_CS"/>
</dbReference>